<dbReference type="InterPro" id="IPR036465">
    <property type="entry name" value="vWFA_dom_sf"/>
</dbReference>
<evidence type="ECO:0000313" key="4">
    <source>
        <dbReference type="Proteomes" id="UP000676079"/>
    </source>
</evidence>
<dbReference type="Pfam" id="PF13203">
    <property type="entry name" value="DUF2201_N"/>
    <property type="match status" value="1"/>
</dbReference>
<dbReference type="Pfam" id="PF09967">
    <property type="entry name" value="DUF2201"/>
    <property type="match status" value="1"/>
</dbReference>
<dbReference type="RefSeq" id="WP_220560120.1">
    <property type="nucleotide sequence ID" value="NZ_CP074133.1"/>
</dbReference>
<keyword evidence="4" id="KW-1185">Reference proteome</keyword>
<name>A0ABX8BR36_9ACTN</name>
<reference evidence="3 4" key="1">
    <citation type="submission" date="2021-05" db="EMBL/GenBank/DDBJ databases">
        <title>Direct Submission.</title>
        <authorList>
            <person name="Li K."/>
            <person name="Gao J."/>
        </authorList>
    </citation>
    <scope>NUCLEOTIDE SEQUENCE [LARGE SCALE GENOMIC DNA]</scope>
    <source>
        <strain evidence="3 4">Mg02</strain>
    </source>
</reference>
<evidence type="ECO:0000259" key="2">
    <source>
        <dbReference type="Pfam" id="PF13203"/>
    </source>
</evidence>
<feature type="domain" description="VWA-like" evidence="1">
    <location>
        <begin position="293"/>
        <end position="414"/>
    </location>
</feature>
<dbReference type="EMBL" id="CP074133">
    <property type="protein sequence ID" value="QUX24679.1"/>
    <property type="molecule type" value="Genomic_DNA"/>
</dbReference>
<proteinExistence type="predicted"/>
<evidence type="ECO:0008006" key="5">
    <source>
        <dbReference type="Google" id="ProtNLM"/>
    </source>
</evidence>
<dbReference type="InterPro" id="IPR025154">
    <property type="entry name" value="Put_metallopeptidase_dom"/>
</dbReference>
<dbReference type="SUPFAM" id="SSF53300">
    <property type="entry name" value="vWA-like"/>
    <property type="match status" value="1"/>
</dbReference>
<feature type="domain" description="Putative metallopeptidase" evidence="2">
    <location>
        <begin position="63"/>
        <end position="284"/>
    </location>
</feature>
<evidence type="ECO:0000313" key="3">
    <source>
        <dbReference type="EMBL" id="QUX24679.1"/>
    </source>
</evidence>
<gene>
    <name evidence="3" type="ORF">KGD84_10665</name>
</gene>
<dbReference type="Proteomes" id="UP000676079">
    <property type="component" value="Chromosome"/>
</dbReference>
<dbReference type="PANTHER" id="PTHR38730:SF1">
    <property type="entry name" value="SLL7028 PROTEIN"/>
    <property type="match status" value="1"/>
</dbReference>
<evidence type="ECO:0000259" key="1">
    <source>
        <dbReference type="Pfam" id="PF09967"/>
    </source>
</evidence>
<dbReference type="InterPro" id="IPR018698">
    <property type="entry name" value="VWA-like_dom"/>
</dbReference>
<accession>A0ABX8BR36</accession>
<dbReference type="PANTHER" id="PTHR38730">
    <property type="entry name" value="SLL7028 PROTEIN"/>
    <property type="match status" value="1"/>
</dbReference>
<sequence>MNDHAARTADRFAAARLWAAAQAPYLAHALFSLTPVVLEPRRDEETGEPVPDPDFRAFPTDPGWRVHIDPGTALAVPVREFGWWLLHGVGHLVRRHADRVPEGAADPGGPAARWWNRAADAEVNDDLEAAGLESPAGVVSPRALGLPPGRLAEEYLSEIEVLDEAQARGGRPVAALVDCGRSADGLARSYELAGGGALSDVERAVLEAALARDIVARAAARSDVPGGWERWARERLRPAVDWRARLGAVLRRGVYHGAGRVDFTYRRPARRQGPPGPHGRVLLPATAAPVPDVAVVVDTSGSVGDAVLRRLVSEVAGVLERACGRRRLRVICCDRHAHPVQTVRRVEEVRLVGGGGTDLREGIAAAAGLRPDLVLVLTDGDTPWPDTPPRMPVVVGLVAGGAAPEPPAWAHVVPLPGDAD</sequence>
<organism evidence="3 4">
    <name type="scientific">Nocardiopsis changdeensis</name>
    <dbReference type="NCBI Taxonomy" id="2831969"/>
    <lineage>
        <taxon>Bacteria</taxon>
        <taxon>Bacillati</taxon>
        <taxon>Actinomycetota</taxon>
        <taxon>Actinomycetes</taxon>
        <taxon>Streptosporangiales</taxon>
        <taxon>Nocardiopsidaceae</taxon>
        <taxon>Nocardiopsis</taxon>
    </lineage>
</organism>
<protein>
    <recommendedName>
        <fullName evidence="5">VWA domain-containing protein</fullName>
    </recommendedName>
</protein>